<evidence type="ECO:0000256" key="1">
    <source>
        <dbReference type="ARBA" id="ARBA00007749"/>
    </source>
</evidence>
<dbReference type="OrthoDB" id="9773738at2"/>
<dbReference type="AlphaFoldDB" id="A0A4Q9G0I2"/>
<evidence type="ECO:0000256" key="4">
    <source>
        <dbReference type="ARBA" id="ARBA00022833"/>
    </source>
</evidence>
<keyword evidence="3 7" id="KW-0378">Hydrolase</keyword>
<feature type="chain" id="PRO_5020606924" evidence="5">
    <location>
        <begin position="20"/>
        <end position="308"/>
    </location>
</feature>
<dbReference type="InterPro" id="IPR001279">
    <property type="entry name" value="Metallo-B-lactamas"/>
</dbReference>
<dbReference type="SMART" id="SM00849">
    <property type="entry name" value="Lactamase_B"/>
    <property type="match status" value="1"/>
</dbReference>
<protein>
    <submittedName>
        <fullName evidence="7">MBL fold metallo-hydrolase</fullName>
    </submittedName>
</protein>
<dbReference type="CDD" id="cd07720">
    <property type="entry name" value="OPHC2-like_MBL-fold"/>
    <property type="match status" value="1"/>
</dbReference>
<evidence type="ECO:0000313" key="8">
    <source>
        <dbReference type="Proteomes" id="UP000293520"/>
    </source>
</evidence>
<evidence type="ECO:0000259" key="6">
    <source>
        <dbReference type="SMART" id="SM00849"/>
    </source>
</evidence>
<dbReference type="InterPro" id="IPR006311">
    <property type="entry name" value="TAT_signal"/>
</dbReference>
<dbReference type="Proteomes" id="UP000293520">
    <property type="component" value="Unassembled WGS sequence"/>
</dbReference>
<gene>
    <name evidence="7" type="ORF">EYE42_13135</name>
</gene>
<evidence type="ECO:0000256" key="3">
    <source>
        <dbReference type="ARBA" id="ARBA00022801"/>
    </source>
</evidence>
<sequence length="308" mass="33161">MHIARRFFLVRSAALIATAALPIGPARGWAVTTMTAGDLRIDSVSDGHIEFPPDFAFSTIPESERTDLLRSLGIDPQAVVRSPLNVTLLRQGDRVVLFDVGSGPDFVPTAGKLAEALAAVDVAPEDVTDVVFTHGHPDHLWGLLDDFDEPLFANAALHMGQAEFDYWTDPATMDTIGEERQSFAAGAMRRLTVVGDRITRFEDGAEVLPGIRAVMTPGHTPGHMSFQVGTPESGLFVTGDFVTMLAGFARPDLGTATDHDPELAARTRAATLAQLADQGWTILGYHLPDGGIGRVRREGEAFTFESEV</sequence>
<dbReference type="PROSITE" id="PS51318">
    <property type="entry name" value="TAT"/>
    <property type="match status" value="1"/>
</dbReference>
<organism evidence="7 8">
    <name type="scientific">Paracoccus subflavus</name>
    <dbReference type="NCBI Taxonomy" id="2528244"/>
    <lineage>
        <taxon>Bacteria</taxon>
        <taxon>Pseudomonadati</taxon>
        <taxon>Pseudomonadota</taxon>
        <taxon>Alphaproteobacteria</taxon>
        <taxon>Rhodobacterales</taxon>
        <taxon>Paracoccaceae</taxon>
        <taxon>Paracoccus</taxon>
    </lineage>
</organism>
<feature type="domain" description="Metallo-beta-lactamase" evidence="6">
    <location>
        <begin position="83"/>
        <end position="286"/>
    </location>
</feature>
<proteinExistence type="inferred from homology"/>
<keyword evidence="4" id="KW-0862">Zinc</keyword>
<dbReference type="Gene3D" id="3.60.15.10">
    <property type="entry name" value="Ribonuclease Z/Hydroxyacylglutathione hydrolase-like"/>
    <property type="match status" value="1"/>
</dbReference>
<keyword evidence="2" id="KW-0479">Metal-binding</keyword>
<feature type="signal peptide" evidence="5">
    <location>
        <begin position="1"/>
        <end position="19"/>
    </location>
</feature>
<dbReference type="GO" id="GO:0046872">
    <property type="term" value="F:metal ion binding"/>
    <property type="evidence" value="ECO:0007669"/>
    <property type="project" value="UniProtKB-KW"/>
</dbReference>
<dbReference type="EMBL" id="SISK01000010">
    <property type="protein sequence ID" value="TBN38365.1"/>
    <property type="molecule type" value="Genomic_DNA"/>
</dbReference>
<dbReference type="PANTHER" id="PTHR42978">
    <property type="entry name" value="QUORUM-QUENCHING LACTONASE YTNP-RELATED-RELATED"/>
    <property type="match status" value="1"/>
</dbReference>
<evidence type="ECO:0000313" key="7">
    <source>
        <dbReference type="EMBL" id="TBN38365.1"/>
    </source>
</evidence>
<keyword evidence="5" id="KW-0732">Signal</keyword>
<accession>A0A4Q9G0I2</accession>
<dbReference type="Pfam" id="PF00753">
    <property type="entry name" value="Lactamase_B"/>
    <property type="match status" value="1"/>
</dbReference>
<reference evidence="7 8" key="1">
    <citation type="submission" date="2019-02" db="EMBL/GenBank/DDBJ databases">
        <title>Paracoccus subflavus sp. nov., isolated from marine sediment of the Pacific Ocean.</title>
        <authorList>
            <person name="Zhang G."/>
        </authorList>
    </citation>
    <scope>NUCLEOTIDE SEQUENCE [LARGE SCALE GENOMIC DNA]</scope>
    <source>
        <strain evidence="7 8">GY0581</strain>
    </source>
</reference>
<evidence type="ECO:0000256" key="5">
    <source>
        <dbReference type="SAM" id="SignalP"/>
    </source>
</evidence>
<dbReference type="InterPro" id="IPR051013">
    <property type="entry name" value="MBL_superfamily_lactonases"/>
</dbReference>
<dbReference type="SUPFAM" id="SSF56281">
    <property type="entry name" value="Metallo-hydrolase/oxidoreductase"/>
    <property type="match status" value="1"/>
</dbReference>
<dbReference type="GO" id="GO:0016787">
    <property type="term" value="F:hydrolase activity"/>
    <property type="evidence" value="ECO:0007669"/>
    <property type="project" value="UniProtKB-KW"/>
</dbReference>
<comment type="caution">
    <text evidence="7">The sequence shown here is derived from an EMBL/GenBank/DDBJ whole genome shotgun (WGS) entry which is preliminary data.</text>
</comment>
<dbReference type="RefSeq" id="WP_130991775.1">
    <property type="nucleotide sequence ID" value="NZ_SISK01000010.1"/>
</dbReference>
<dbReference type="InterPro" id="IPR036866">
    <property type="entry name" value="RibonucZ/Hydroxyglut_hydro"/>
</dbReference>
<keyword evidence="8" id="KW-1185">Reference proteome</keyword>
<evidence type="ECO:0000256" key="2">
    <source>
        <dbReference type="ARBA" id="ARBA00022723"/>
    </source>
</evidence>
<name>A0A4Q9G0I2_9RHOB</name>
<comment type="similarity">
    <text evidence="1">Belongs to the metallo-beta-lactamase superfamily.</text>
</comment>